<comment type="caution">
    <text evidence="3">The sequence shown here is derived from an EMBL/GenBank/DDBJ whole genome shotgun (WGS) entry which is preliminary data.</text>
</comment>
<dbReference type="InterPro" id="IPR025400">
    <property type="entry name" value="Lin1244/Lin1753-like_N"/>
</dbReference>
<keyword evidence="4" id="KW-1185">Reference proteome</keyword>
<reference evidence="3 4" key="1">
    <citation type="submission" date="2008-12" db="EMBL/GenBank/DDBJ databases">
        <authorList>
            <person name="Fulton L."/>
            <person name="Clifton S."/>
            <person name="Fulton B."/>
            <person name="Xu J."/>
            <person name="Minx P."/>
            <person name="Pepin K.H."/>
            <person name="Johnson M."/>
            <person name="Bhonagiri V."/>
            <person name="Nash W.E."/>
            <person name="Mardis E.R."/>
            <person name="Wilson R.K."/>
        </authorList>
    </citation>
    <scope>NUCLEOTIDE SEQUENCE [LARGE SCALE GENOMIC DNA]</scope>
    <source>
        <strain evidence="3 4">DSM 18228</strain>
    </source>
</reference>
<dbReference type="PANTHER" id="PTHR39196:SF1">
    <property type="entry name" value="PRIMOSOME, DNAD SUBUNIT"/>
    <property type="match status" value="1"/>
</dbReference>
<dbReference type="EMBL" id="ACBW01000067">
    <property type="protein sequence ID" value="EEF75389.1"/>
    <property type="molecule type" value="Genomic_DNA"/>
</dbReference>
<feature type="region of interest" description="Disordered" evidence="1">
    <location>
        <begin position="143"/>
        <end position="186"/>
    </location>
</feature>
<dbReference type="Proteomes" id="UP000014073">
    <property type="component" value="Unassembled WGS sequence"/>
</dbReference>
<name>S0F5D7_9BACT</name>
<evidence type="ECO:0000259" key="2">
    <source>
        <dbReference type="Pfam" id="PF14297"/>
    </source>
</evidence>
<feature type="region of interest" description="Disordered" evidence="1">
    <location>
        <begin position="207"/>
        <end position="230"/>
    </location>
</feature>
<dbReference type="PANTHER" id="PTHR39196">
    <property type="entry name" value="PRIMOSOME, DNAD SUBUNIT"/>
    <property type="match status" value="1"/>
</dbReference>
<dbReference type="AlphaFoldDB" id="S0F5D7"/>
<feature type="domain" description="Lin1244/Lin1753-like N-terminal" evidence="2">
    <location>
        <begin position="8"/>
        <end position="101"/>
    </location>
</feature>
<gene>
    <name evidence="3" type="ORF">BACCOPRO_00878</name>
</gene>
<organism evidence="3 4">
    <name type="scientific">Phocaeicola coprophilus DSM 18228 = JCM 13818</name>
    <dbReference type="NCBI Taxonomy" id="547042"/>
    <lineage>
        <taxon>Bacteria</taxon>
        <taxon>Pseudomonadati</taxon>
        <taxon>Bacteroidota</taxon>
        <taxon>Bacteroidia</taxon>
        <taxon>Bacteroidales</taxon>
        <taxon>Bacteroidaceae</taxon>
        <taxon>Phocaeicola</taxon>
    </lineage>
</organism>
<accession>S0F5D7</accession>
<feature type="compositionally biased region" description="Polar residues" evidence="1">
    <location>
        <begin position="143"/>
        <end position="163"/>
    </location>
</feature>
<sequence length="291" mass="33815">MTKKGLTYYQADTDRFQDIRIKRLKKRYGCEGYAVFQYVQNEIYRVEGSFICFDEDQAFDCAEYWNISEELVIDIVDYCAEINLFDRNFWTSRRILTSQAIQQRYIEICRRAKKRIAVPDDITLIAEKAVEMPKPATITAQTAEIQQPQNSAEFRGNPQTSDGISDKEKKNKINPPSDSPQRGETQRRNVQNLLSGLNRKFDATCQHSQLDERGKTPIPPELDNGKGRNPDGLMYNLEKYHVPRHEAEEILMLTRYGEIGHPIWALFQEIDRSRGKITMPGRFLLSRLRPS</sequence>
<dbReference type="STRING" id="547042.BACCOPRO_00878"/>
<proteinExistence type="predicted"/>
<dbReference type="GeneID" id="78403546"/>
<protein>
    <recommendedName>
        <fullName evidence="2">Lin1244/Lin1753-like N-terminal domain-containing protein</fullName>
    </recommendedName>
</protein>
<dbReference type="RefSeq" id="WP_008141127.1">
    <property type="nucleotide sequence ID" value="NZ_EQ973633.1"/>
</dbReference>
<feature type="compositionally biased region" description="Polar residues" evidence="1">
    <location>
        <begin position="174"/>
        <end position="186"/>
    </location>
</feature>
<evidence type="ECO:0000256" key="1">
    <source>
        <dbReference type="SAM" id="MobiDB-lite"/>
    </source>
</evidence>
<evidence type="ECO:0000313" key="3">
    <source>
        <dbReference type="EMBL" id="EEF75389.1"/>
    </source>
</evidence>
<dbReference type="HOGENOM" id="CLU_065096_0_0_10"/>
<dbReference type="Pfam" id="PF14297">
    <property type="entry name" value="Lin1244_N"/>
    <property type="match status" value="1"/>
</dbReference>
<evidence type="ECO:0000313" key="4">
    <source>
        <dbReference type="Proteomes" id="UP000014073"/>
    </source>
</evidence>
<dbReference type="eggNOG" id="COG3935">
    <property type="taxonomic scope" value="Bacteria"/>
</dbReference>